<keyword evidence="4" id="KW-0862">Zinc</keyword>
<dbReference type="FunFam" id="1.10.220.150:FF:000009">
    <property type="entry name" value="stromal membrane-associated protein 1 isoform X1"/>
    <property type="match status" value="1"/>
</dbReference>
<evidence type="ECO:0000259" key="7">
    <source>
        <dbReference type="PROSITE" id="PS50115"/>
    </source>
</evidence>
<name>A0A9Q1KFR9_9CARY</name>
<dbReference type="SUPFAM" id="SSF57863">
    <property type="entry name" value="ArfGap/RecO-like zinc finger"/>
    <property type="match status" value="1"/>
</dbReference>
<dbReference type="AlphaFoldDB" id="A0A9Q1KFR9"/>
<dbReference type="SMART" id="SM00105">
    <property type="entry name" value="ArfGap"/>
    <property type="match status" value="1"/>
</dbReference>
<keyword evidence="9" id="KW-1185">Reference proteome</keyword>
<evidence type="ECO:0000256" key="2">
    <source>
        <dbReference type="ARBA" id="ARBA00022723"/>
    </source>
</evidence>
<evidence type="ECO:0000256" key="4">
    <source>
        <dbReference type="ARBA" id="ARBA00022833"/>
    </source>
</evidence>
<dbReference type="PRINTS" id="PR00405">
    <property type="entry name" value="REVINTRACTNG"/>
</dbReference>
<dbReference type="InterPro" id="IPR001164">
    <property type="entry name" value="ArfGAP_dom"/>
</dbReference>
<keyword evidence="1" id="KW-0343">GTPase activation</keyword>
<reference evidence="8" key="1">
    <citation type="submission" date="2022-04" db="EMBL/GenBank/DDBJ databases">
        <title>Carnegiea gigantea Genome sequencing and assembly v2.</title>
        <authorList>
            <person name="Copetti D."/>
            <person name="Sanderson M.J."/>
            <person name="Burquez A."/>
            <person name="Wojciechowski M.F."/>
        </authorList>
    </citation>
    <scope>NUCLEOTIDE SEQUENCE</scope>
    <source>
        <strain evidence="8">SGP5-SGP5p</strain>
        <tissue evidence="8">Aerial part</tissue>
    </source>
</reference>
<dbReference type="EMBL" id="JAKOGI010000118">
    <property type="protein sequence ID" value="KAJ8443441.1"/>
    <property type="molecule type" value="Genomic_DNA"/>
</dbReference>
<dbReference type="GO" id="GO:0005096">
    <property type="term" value="F:GTPase activator activity"/>
    <property type="evidence" value="ECO:0007669"/>
    <property type="project" value="UniProtKB-KW"/>
</dbReference>
<comment type="caution">
    <text evidence="8">The sequence shown here is derived from an EMBL/GenBank/DDBJ whole genome shotgun (WGS) entry which is preliminary data.</text>
</comment>
<evidence type="ECO:0000313" key="9">
    <source>
        <dbReference type="Proteomes" id="UP001153076"/>
    </source>
</evidence>
<proteinExistence type="predicted"/>
<dbReference type="InterPro" id="IPR038508">
    <property type="entry name" value="ArfGAP_dom_sf"/>
</dbReference>
<dbReference type="InterPro" id="IPR037278">
    <property type="entry name" value="ARFGAP/RecO"/>
</dbReference>
<dbReference type="PANTHER" id="PTHR46419">
    <property type="entry name" value="ADP-RIBOSYLATION FACTOR GTPASE-ACTIVATING PROTEIN AGD5"/>
    <property type="match status" value="1"/>
</dbReference>
<dbReference type="GO" id="GO:0008270">
    <property type="term" value="F:zinc ion binding"/>
    <property type="evidence" value="ECO:0007669"/>
    <property type="project" value="UniProtKB-KW"/>
</dbReference>
<dbReference type="OrthoDB" id="10266696at2759"/>
<dbReference type="Gene3D" id="1.10.220.150">
    <property type="entry name" value="Arf GTPase activating protein"/>
    <property type="match status" value="1"/>
</dbReference>
<dbReference type="Pfam" id="PF01412">
    <property type="entry name" value="ArfGap"/>
    <property type="match status" value="1"/>
</dbReference>
<gene>
    <name evidence="8" type="ORF">Cgig2_026228</name>
</gene>
<feature type="domain" description="Arf-GAP" evidence="7">
    <location>
        <begin position="36"/>
        <end position="127"/>
    </location>
</feature>
<organism evidence="8 9">
    <name type="scientific">Carnegiea gigantea</name>
    <dbReference type="NCBI Taxonomy" id="171969"/>
    <lineage>
        <taxon>Eukaryota</taxon>
        <taxon>Viridiplantae</taxon>
        <taxon>Streptophyta</taxon>
        <taxon>Embryophyta</taxon>
        <taxon>Tracheophyta</taxon>
        <taxon>Spermatophyta</taxon>
        <taxon>Magnoliopsida</taxon>
        <taxon>eudicotyledons</taxon>
        <taxon>Gunneridae</taxon>
        <taxon>Pentapetalae</taxon>
        <taxon>Caryophyllales</taxon>
        <taxon>Cactineae</taxon>
        <taxon>Cactaceae</taxon>
        <taxon>Cactoideae</taxon>
        <taxon>Echinocereeae</taxon>
        <taxon>Carnegiea</taxon>
    </lineage>
</organism>
<feature type="region of interest" description="Disordered" evidence="6">
    <location>
        <begin position="419"/>
        <end position="438"/>
    </location>
</feature>
<accession>A0A9Q1KFR9</accession>
<evidence type="ECO:0000313" key="8">
    <source>
        <dbReference type="EMBL" id="KAJ8443441.1"/>
    </source>
</evidence>
<protein>
    <recommendedName>
        <fullName evidence="7">Arf-GAP domain-containing protein</fullName>
    </recommendedName>
</protein>
<keyword evidence="3 5" id="KW-0863">Zinc-finger</keyword>
<evidence type="ECO:0000256" key="1">
    <source>
        <dbReference type="ARBA" id="ARBA00022468"/>
    </source>
</evidence>
<evidence type="ECO:0000256" key="6">
    <source>
        <dbReference type="SAM" id="MobiDB-lite"/>
    </source>
</evidence>
<dbReference type="CDD" id="cd08204">
    <property type="entry name" value="ArfGap"/>
    <property type="match status" value="1"/>
</dbReference>
<dbReference type="PANTHER" id="PTHR46419:SF2">
    <property type="entry name" value="ADP-RIBOSYLATION FACTOR GTPASE-ACTIVATING PROTEIN AGD5"/>
    <property type="match status" value="1"/>
</dbReference>
<dbReference type="Proteomes" id="UP001153076">
    <property type="component" value="Unassembled WGS sequence"/>
</dbReference>
<sequence length="456" mass="50467">MMNEKANVTKELNAKHRKSYCKLDEKKVYWKIFLSCQRIGNVLTATPSRAPRWASVNLGIFICMQCSGIHRSLGVHISKVRSATLDTWLPEQVAFTQSMGNGKANSYWEAELPPNYDRVGIENFIRANLLPPSSLSRIFSGLKQLFDREAQKQVVDSYSSTSHPRVDCATDLFDMLSMADPHERSSESTDDDSGWAGFQCAQQASSSEKPDSRKDVDSHKRTFSGVEDLFSDSPSSTNLVEQKPQKDLKSDILSLFEKLSTAVCHHHKCYPICHCILEKSLILVLNLEGKRPFASNDVFHLSDVQPKTESLFAVHQQQLALLAQQQTLLMAAAAQSAMGTSKSPVNMQQPGLNGSGMPIQNWPNVVYQILGLTMPSAGIKELQNFVQVRNIQSLHKPLVPTLFPIPGFYPMGQGMPVHGTSTIEASPNSSASAVFSETPSQRAKDYDFSSLTQGLV</sequence>
<dbReference type="InterPro" id="IPR044520">
    <property type="entry name" value="ARF_GAP_AGD5/15"/>
</dbReference>
<dbReference type="PROSITE" id="PS50115">
    <property type="entry name" value="ARFGAP"/>
    <property type="match status" value="1"/>
</dbReference>
<evidence type="ECO:0000256" key="3">
    <source>
        <dbReference type="ARBA" id="ARBA00022771"/>
    </source>
</evidence>
<evidence type="ECO:0000256" key="5">
    <source>
        <dbReference type="PROSITE-ProRule" id="PRU00288"/>
    </source>
</evidence>
<keyword evidence="2" id="KW-0479">Metal-binding</keyword>